<gene>
    <name evidence="4" type="ORF">GCM10017577_09010</name>
</gene>
<dbReference type="PRINTS" id="PR00081">
    <property type="entry name" value="GDHRDH"/>
</dbReference>
<dbReference type="SUPFAM" id="SSF51735">
    <property type="entry name" value="NAD(P)-binding Rossmann-fold domains"/>
    <property type="match status" value="1"/>
</dbReference>
<reference evidence="4" key="2">
    <citation type="submission" date="2023-01" db="EMBL/GenBank/DDBJ databases">
        <authorList>
            <person name="Sun Q."/>
            <person name="Evtushenko L."/>
        </authorList>
    </citation>
    <scope>NUCLEOTIDE SEQUENCE</scope>
    <source>
        <strain evidence="4">VKM Ac-1069</strain>
    </source>
</reference>
<dbReference type="PRINTS" id="PR00080">
    <property type="entry name" value="SDRFAMILY"/>
</dbReference>
<feature type="region of interest" description="Disordered" evidence="3">
    <location>
        <begin position="1"/>
        <end position="25"/>
    </location>
</feature>
<evidence type="ECO:0000256" key="1">
    <source>
        <dbReference type="ARBA" id="ARBA00006484"/>
    </source>
</evidence>
<protein>
    <recommendedName>
        <fullName evidence="6">3alpha(Or 20beta)-hydroxysteroid dehydrogenase</fullName>
    </recommendedName>
</protein>
<dbReference type="InterPro" id="IPR036291">
    <property type="entry name" value="NAD(P)-bd_dom_sf"/>
</dbReference>
<proteinExistence type="inferred from homology"/>
<dbReference type="AlphaFoldDB" id="A0A9W6NUS3"/>
<feature type="compositionally biased region" description="Basic and acidic residues" evidence="3">
    <location>
        <begin position="1"/>
        <end position="14"/>
    </location>
</feature>
<dbReference type="RefSeq" id="WP_081923997.1">
    <property type="nucleotide sequence ID" value="NZ_BAAAUZ010000011.1"/>
</dbReference>
<dbReference type="Pfam" id="PF13561">
    <property type="entry name" value="adh_short_C2"/>
    <property type="match status" value="1"/>
</dbReference>
<reference evidence="4" key="1">
    <citation type="journal article" date="2014" name="Int. J. Syst. Evol. Microbiol.">
        <title>Complete genome sequence of Corynebacterium casei LMG S-19264T (=DSM 44701T), isolated from a smear-ripened cheese.</title>
        <authorList>
            <consortium name="US DOE Joint Genome Institute (JGI-PGF)"/>
            <person name="Walter F."/>
            <person name="Albersmeier A."/>
            <person name="Kalinowski J."/>
            <person name="Ruckert C."/>
        </authorList>
    </citation>
    <scope>NUCLEOTIDE SEQUENCE</scope>
    <source>
        <strain evidence="4">VKM Ac-1069</strain>
    </source>
</reference>
<evidence type="ECO:0000256" key="3">
    <source>
        <dbReference type="SAM" id="MobiDB-lite"/>
    </source>
</evidence>
<comment type="similarity">
    <text evidence="1">Belongs to the short-chain dehydrogenases/reductases (SDR) family.</text>
</comment>
<dbReference type="FunFam" id="3.40.50.720:FF:000084">
    <property type="entry name" value="Short-chain dehydrogenase reductase"/>
    <property type="match status" value="1"/>
</dbReference>
<evidence type="ECO:0008006" key="6">
    <source>
        <dbReference type="Google" id="ProtNLM"/>
    </source>
</evidence>
<accession>A0A9W6NUS3</accession>
<organism evidence="4 5">
    <name type="scientific">Pseudonocardia halophobica</name>
    <dbReference type="NCBI Taxonomy" id="29401"/>
    <lineage>
        <taxon>Bacteria</taxon>
        <taxon>Bacillati</taxon>
        <taxon>Actinomycetota</taxon>
        <taxon>Actinomycetes</taxon>
        <taxon>Pseudonocardiales</taxon>
        <taxon>Pseudonocardiaceae</taxon>
        <taxon>Pseudonocardia</taxon>
    </lineage>
</organism>
<dbReference type="PANTHER" id="PTHR42760">
    <property type="entry name" value="SHORT-CHAIN DEHYDROGENASES/REDUCTASES FAMILY MEMBER"/>
    <property type="match status" value="1"/>
</dbReference>
<comment type="caution">
    <text evidence="4">The sequence shown here is derived from an EMBL/GenBank/DDBJ whole genome shotgun (WGS) entry which is preliminary data.</text>
</comment>
<dbReference type="InterPro" id="IPR002347">
    <property type="entry name" value="SDR_fam"/>
</dbReference>
<dbReference type="Gene3D" id="3.40.50.720">
    <property type="entry name" value="NAD(P)-binding Rossmann-like Domain"/>
    <property type="match status" value="1"/>
</dbReference>
<keyword evidence="2" id="KW-0560">Oxidoreductase</keyword>
<dbReference type="GO" id="GO:0016616">
    <property type="term" value="F:oxidoreductase activity, acting on the CH-OH group of donors, NAD or NADP as acceptor"/>
    <property type="evidence" value="ECO:0007669"/>
    <property type="project" value="TreeGrafter"/>
</dbReference>
<evidence type="ECO:0000313" key="5">
    <source>
        <dbReference type="Proteomes" id="UP001143463"/>
    </source>
</evidence>
<evidence type="ECO:0000256" key="2">
    <source>
        <dbReference type="ARBA" id="ARBA00023002"/>
    </source>
</evidence>
<sequence length="272" mass="28168">MGEHSDREPDEVRGPDSALNPGRPRLAGKVVVVTGAGSGQGAAEARALAAEGAQVIGTDIKPVEGSDGVEGLEADVSSADDWRRVAAHVEKRFGRLDGLINNGAVGSRSLLADVGPAEWNQVLAVNLTGPMLAITTLLPLMPAGASIVNVCSTASLVPHFKAAYTVSKWGLRGLSHLAAMELGARGIRVNAVHPGFVETPIIDKLGRDFADGHRSITPLNRLGKPLDLAGLMIFLMSDESAYVNGADLVVDGGFSRTAAGFHQAMIAAGGNR</sequence>
<dbReference type="EMBL" id="BSFQ01000003">
    <property type="protein sequence ID" value="GLL09761.1"/>
    <property type="molecule type" value="Genomic_DNA"/>
</dbReference>
<keyword evidence="5" id="KW-1185">Reference proteome</keyword>
<dbReference type="PANTHER" id="PTHR42760:SF133">
    <property type="entry name" value="3-OXOACYL-[ACYL-CARRIER-PROTEIN] REDUCTASE"/>
    <property type="match status" value="1"/>
</dbReference>
<dbReference type="Proteomes" id="UP001143463">
    <property type="component" value="Unassembled WGS sequence"/>
</dbReference>
<name>A0A9W6NUS3_9PSEU</name>
<evidence type="ECO:0000313" key="4">
    <source>
        <dbReference type="EMBL" id="GLL09761.1"/>
    </source>
</evidence>